<dbReference type="InterPro" id="IPR004358">
    <property type="entry name" value="Sig_transdc_His_kin-like_C"/>
</dbReference>
<dbReference type="PROSITE" id="PS50109">
    <property type="entry name" value="HIS_KIN"/>
    <property type="match status" value="1"/>
</dbReference>
<dbReference type="InterPro" id="IPR003661">
    <property type="entry name" value="HisK_dim/P_dom"/>
</dbReference>
<dbReference type="OrthoDB" id="335833at2"/>
<sequence length="410" mass="46506">MKKQNDLQWFLIKKFIEILAVVGVVEYLLTFLVNRFVLPNVLLYFFPGVEENPLLLGSSVIFFLSAVLMLLILGALNAMFPSPLHEMVQAALEQMQKNFMHTVSAGKTNFSFYELNRGQAILLFLVAFVVVLVILTPYVLGAVCFAKITIKEFRQIQREREEEQKEFDRKRNLMLSDIAHDLRTPMTTVNGYAKALADGMVVEPEKQLEYLQAIQNKSARMNDLIHLLFEYVKLDSEGFSLDRKETDLSELLRENAALIYADFEDAGMEFEIDIPEEVVSVSVDSIQFSRVITNLLNNAMKHNESGTHIKIGMYRKNGYIYILVADSGRRIPGELAEHLFEPFTKGDVSRKSGSGSGLGLSIAKKIIEMHGFQMDFIQQLDEKKIPQIAGYTKEFVIQIADDSYDSSLTA</sequence>
<dbReference type="Proteomes" id="UP000049828">
    <property type="component" value="Unassembled WGS sequence"/>
</dbReference>
<comment type="subcellular location">
    <subcellularLocation>
        <location evidence="2">Membrane</location>
    </subcellularLocation>
</comment>
<feature type="coiled-coil region" evidence="8">
    <location>
        <begin position="146"/>
        <end position="173"/>
    </location>
</feature>
<dbReference type="SMART" id="SM00388">
    <property type="entry name" value="HisKA"/>
    <property type="match status" value="1"/>
</dbReference>
<dbReference type="Pfam" id="PF00512">
    <property type="entry name" value="HisKA"/>
    <property type="match status" value="1"/>
</dbReference>
<dbReference type="GO" id="GO:0004721">
    <property type="term" value="F:phosphoprotein phosphatase activity"/>
    <property type="evidence" value="ECO:0007669"/>
    <property type="project" value="TreeGrafter"/>
</dbReference>
<dbReference type="GO" id="GO:0016036">
    <property type="term" value="P:cellular response to phosphate starvation"/>
    <property type="evidence" value="ECO:0007669"/>
    <property type="project" value="TreeGrafter"/>
</dbReference>
<keyword evidence="8" id="KW-0175">Coiled coil</keyword>
<protein>
    <recommendedName>
        <fullName evidence="3">histidine kinase</fullName>
        <ecNumber evidence="3">2.7.13.3</ecNumber>
    </recommendedName>
</protein>
<evidence type="ECO:0000256" key="2">
    <source>
        <dbReference type="ARBA" id="ARBA00004370"/>
    </source>
</evidence>
<keyword evidence="7" id="KW-0902">Two-component regulatory system</keyword>
<feature type="transmembrane region" description="Helical" evidence="9">
    <location>
        <begin position="12"/>
        <end position="33"/>
    </location>
</feature>
<dbReference type="GO" id="GO:0005886">
    <property type="term" value="C:plasma membrane"/>
    <property type="evidence" value="ECO:0007669"/>
    <property type="project" value="TreeGrafter"/>
</dbReference>
<dbReference type="InterPro" id="IPR036890">
    <property type="entry name" value="HATPase_C_sf"/>
</dbReference>
<evidence type="ECO:0000313" key="12">
    <source>
        <dbReference type="Proteomes" id="UP000049828"/>
    </source>
</evidence>
<keyword evidence="12" id="KW-1185">Reference proteome</keyword>
<dbReference type="Pfam" id="PF02518">
    <property type="entry name" value="HATPase_c"/>
    <property type="match status" value="1"/>
</dbReference>
<dbReference type="EMBL" id="CVRS01000115">
    <property type="protein sequence ID" value="CRL43002.1"/>
    <property type="molecule type" value="Genomic_DNA"/>
</dbReference>
<dbReference type="EC" id="2.7.13.3" evidence="3"/>
<dbReference type="InterPro" id="IPR005467">
    <property type="entry name" value="His_kinase_dom"/>
</dbReference>
<evidence type="ECO:0000256" key="1">
    <source>
        <dbReference type="ARBA" id="ARBA00000085"/>
    </source>
</evidence>
<dbReference type="GO" id="GO:0000155">
    <property type="term" value="F:phosphorelay sensor kinase activity"/>
    <property type="evidence" value="ECO:0007669"/>
    <property type="project" value="InterPro"/>
</dbReference>
<evidence type="ECO:0000313" key="11">
    <source>
        <dbReference type="EMBL" id="CRL43002.1"/>
    </source>
</evidence>
<comment type="catalytic activity">
    <reaction evidence="1">
        <text>ATP + protein L-histidine = ADP + protein N-phospho-L-histidine.</text>
        <dbReference type="EC" id="2.7.13.3"/>
    </reaction>
</comment>
<keyword evidence="4" id="KW-0597">Phosphoprotein</keyword>
<accession>A0A0M6WZ37</accession>
<dbReference type="SUPFAM" id="SSF55874">
    <property type="entry name" value="ATPase domain of HSP90 chaperone/DNA topoisomerase II/histidine kinase"/>
    <property type="match status" value="1"/>
</dbReference>
<dbReference type="PANTHER" id="PTHR45453">
    <property type="entry name" value="PHOSPHATE REGULON SENSOR PROTEIN PHOR"/>
    <property type="match status" value="1"/>
</dbReference>
<dbReference type="SUPFAM" id="SSF47384">
    <property type="entry name" value="Homodimeric domain of signal transducing histidine kinase"/>
    <property type="match status" value="1"/>
</dbReference>
<evidence type="ECO:0000256" key="8">
    <source>
        <dbReference type="SAM" id="Coils"/>
    </source>
</evidence>
<gene>
    <name evidence="11" type="ORF">RIL183_33601</name>
</gene>
<evidence type="ECO:0000256" key="5">
    <source>
        <dbReference type="ARBA" id="ARBA00022679"/>
    </source>
</evidence>
<keyword evidence="6" id="KW-0418">Kinase</keyword>
<evidence type="ECO:0000256" key="6">
    <source>
        <dbReference type="ARBA" id="ARBA00022777"/>
    </source>
</evidence>
<dbReference type="STRING" id="360807.ERS852392_03445"/>
<feature type="transmembrane region" description="Helical" evidence="9">
    <location>
        <begin position="120"/>
        <end position="140"/>
    </location>
</feature>
<dbReference type="RefSeq" id="WP_055040444.1">
    <property type="nucleotide sequence ID" value="NZ_CVRS01000115.1"/>
</dbReference>
<evidence type="ECO:0000256" key="4">
    <source>
        <dbReference type="ARBA" id="ARBA00022553"/>
    </source>
</evidence>
<reference evidence="12" key="1">
    <citation type="submission" date="2015-05" db="EMBL/GenBank/DDBJ databases">
        <authorList>
            <consortium name="Pathogen Informatics"/>
        </authorList>
    </citation>
    <scope>NUCLEOTIDE SEQUENCE [LARGE SCALE GENOMIC DNA]</scope>
    <source>
        <strain evidence="12">L1-83</strain>
    </source>
</reference>
<feature type="transmembrane region" description="Helical" evidence="9">
    <location>
        <begin position="53"/>
        <end position="76"/>
    </location>
</feature>
<keyword evidence="9" id="KW-1133">Transmembrane helix</keyword>
<dbReference type="InterPro" id="IPR003594">
    <property type="entry name" value="HATPase_dom"/>
</dbReference>
<feature type="domain" description="Histidine kinase" evidence="10">
    <location>
        <begin position="177"/>
        <end position="401"/>
    </location>
</feature>
<dbReference type="InterPro" id="IPR050351">
    <property type="entry name" value="BphY/WalK/GraS-like"/>
</dbReference>
<keyword evidence="9" id="KW-0472">Membrane</keyword>
<organism evidence="11 12">
    <name type="scientific">Roseburia inulinivorans</name>
    <dbReference type="NCBI Taxonomy" id="360807"/>
    <lineage>
        <taxon>Bacteria</taxon>
        <taxon>Bacillati</taxon>
        <taxon>Bacillota</taxon>
        <taxon>Clostridia</taxon>
        <taxon>Lachnospirales</taxon>
        <taxon>Lachnospiraceae</taxon>
        <taxon>Roseburia</taxon>
    </lineage>
</organism>
<evidence type="ECO:0000256" key="3">
    <source>
        <dbReference type="ARBA" id="ARBA00012438"/>
    </source>
</evidence>
<dbReference type="InterPro" id="IPR036097">
    <property type="entry name" value="HisK_dim/P_sf"/>
</dbReference>
<keyword evidence="5" id="KW-0808">Transferase</keyword>
<keyword evidence="9" id="KW-0812">Transmembrane</keyword>
<dbReference type="PANTHER" id="PTHR45453:SF1">
    <property type="entry name" value="PHOSPHATE REGULON SENSOR PROTEIN PHOR"/>
    <property type="match status" value="1"/>
</dbReference>
<evidence type="ECO:0000256" key="7">
    <source>
        <dbReference type="ARBA" id="ARBA00023012"/>
    </source>
</evidence>
<proteinExistence type="predicted"/>
<dbReference type="PRINTS" id="PR00344">
    <property type="entry name" value="BCTRLSENSOR"/>
</dbReference>
<dbReference type="SMART" id="SM00387">
    <property type="entry name" value="HATPase_c"/>
    <property type="match status" value="1"/>
</dbReference>
<dbReference type="CDD" id="cd00082">
    <property type="entry name" value="HisKA"/>
    <property type="match status" value="1"/>
</dbReference>
<dbReference type="Gene3D" id="3.30.565.10">
    <property type="entry name" value="Histidine kinase-like ATPase, C-terminal domain"/>
    <property type="match status" value="1"/>
</dbReference>
<evidence type="ECO:0000259" key="10">
    <source>
        <dbReference type="PROSITE" id="PS50109"/>
    </source>
</evidence>
<dbReference type="Gene3D" id="1.10.287.130">
    <property type="match status" value="1"/>
</dbReference>
<evidence type="ECO:0000256" key="9">
    <source>
        <dbReference type="SAM" id="Phobius"/>
    </source>
</evidence>
<name>A0A0M6WZ37_9FIRM</name>
<dbReference type="AlphaFoldDB" id="A0A0M6WZ37"/>